<evidence type="ECO:0000313" key="4">
    <source>
        <dbReference type="Proteomes" id="UP001273505"/>
    </source>
</evidence>
<dbReference type="InterPro" id="IPR003346">
    <property type="entry name" value="Transposase_20"/>
</dbReference>
<name>A0ABU4S2Q4_9GAMM</name>
<dbReference type="NCBIfam" id="NF033542">
    <property type="entry name" value="transpos_IS110"/>
    <property type="match status" value="1"/>
</dbReference>
<reference evidence="3 4" key="1">
    <citation type="submission" date="2023-11" db="EMBL/GenBank/DDBJ databases">
        <title>Gilvimarinus fulvus sp. nov., isolated from the surface of Kelp.</title>
        <authorList>
            <person name="Sun Y.Y."/>
            <person name="Gong Y."/>
            <person name="Du Z.J."/>
        </authorList>
    </citation>
    <scope>NUCLEOTIDE SEQUENCE [LARGE SCALE GENOMIC DNA]</scope>
    <source>
        <strain evidence="3 4">SDUM040013</strain>
    </source>
</reference>
<comment type="caution">
    <text evidence="3">The sequence shown here is derived from an EMBL/GenBank/DDBJ whole genome shotgun (WGS) entry which is preliminary data.</text>
</comment>
<sequence>MHHIIAGWKFLMNKNHDQNEIILGVDTHLDVHVGALINTAGKLLGTLSISVNTQGYLDLLSWASSFGELKRAGLEGTGTYGVGLCRLLTDNGVSVFEVNRPDRVARRCRGKSDPIDAENAARSVLSGLSTAIPKQHAGACEAMRIASVARRSAVKARTQAINQVRAILVSAPQNIREKLWRVKASDCVKACIKSHKFGESPLLITLQSTLKCLAKRWIMLSSELQELDKQLEQLTQSHAPKLRSRFGVGPNTAAILLSVAGDNPKRLKSEAALASLCGVNPLPASSGKTVRHRLNRGGSRVANNALWIIAMVRMRSDARTRIYVERRTNEGLSTKEIQRCLKRYIVRELYPLILGDLENTGELLT</sequence>
<dbReference type="InterPro" id="IPR002525">
    <property type="entry name" value="Transp_IS110-like_N"/>
</dbReference>
<dbReference type="Proteomes" id="UP001273505">
    <property type="component" value="Unassembled WGS sequence"/>
</dbReference>
<dbReference type="RefSeq" id="WP_302720546.1">
    <property type="nucleotide sequence ID" value="NZ_JAULRU010000109.1"/>
</dbReference>
<evidence type="ECO:0000259" key="1">
    <source>
        <dbReference type="Pfam" id="PF01548"/>
    </source>
</evidence>
<dbReference type="Pfam" id="PF01548">
    <property type="entry name" value="DEDD_Tnp_IS110"/>
    <property type="match status" value="1"/>
</dbReference>
<feature type="domain" description="Transposase IS116/IS110/IS902 C-terminal" evidence="2">
    <location>
        <begin position="241"/>
        <end position="323"/>
    </location>
</feature>
<dbReference type="PANTHER" id="PTHR33055">
    <property type="entry name" value="TRANSPOSASE FOR INSERTION SEQUENCE ELEMENT IS1111A"/>
    <property type="match status" value="1"/>
</dbReference>
<proteinExistence type="predicted"/>
<dbReference type="InterPro" id="IPR047650">
    <property type="entry name" value="Transpos_IS110"/>
</dbReference>
<gene>
    <name evidence="3" type="ORF">SCD92_18820</name>
</gene>
<feature type="domain" description="Transposase IS110-like N-terminal" evidence="1">
    <location>
        <begin position="23"/>
        <end position="169"/>
    </location>
</feature>
<organism evidence="3 4">
    <name type="scientific">Gilvimarinus gilvus</name>
    <dbReference type="NCBI Taxonomy" id="3058038"/>
    <lineage>
        <taxon>Bacteria</taxon>
        <taxon>Pseudomonadati</taxon>
        <taxon>Pseudomonadota</taxon>
        <taxon>Gammaproteobacteria</taxon>
        <taxon>Cellvibrionales</taxon>
        <taxon>Cellvibrionaceae</taxon>
        <taxon>Gilvimarinus</taxon>
    </lineage>
</organism>
<keyword evidence="4" id="KW-1185">Reference proteome</keyword>
<accession>A0ABU4S2Q4</accession>
<protein>
    <submittedName>
        <fullName evidence="3">IS110 family transposase</fullName>
    </submittedName>
</protein>
<evidence type="ECO:0000313" key="3">
    <source>
        <dbReference type="EMBL" id="MDX6851431.1"/>
    </source>
</evidence>
<dbReference type="Pfam" id="PF02371">
    <property type="entry name" value="Transposase_20"/>
    <property type="match status" value="1"/>
</dbReference>
<dbReference type="PANTHER" id="PTHR33055:SF16">
    <property type="entry name" value="TRANSPOSASE FOR INSERTION SEQUENCE ELEMENT IS1547"/>
    <property type="match status" value="1"/>
</dbReference>
<evidence type="ECO:0000259" key="2">
    <source>
        <dbReference type="Pfam" id="PF02371"/>
    </source>
</evidence>
<dbReference type="EMBL" id="JAXAFO010000058">
    <property type="protein sequence ID" value="MDX6851431.1"/>
    <property type="molecule type" value="Genomic_DNA"/>
</dbReference>